<dbReference type="NCBIfam" id="TIGR02532">
    <property type="entry name" value="IV_pilin_GFxxxE"/>
    <property type="match status" value="1"/>
</dbReference>
<keyword evidence="1" id="KW-0812">Transmembrane</keyword>
<feature type="transmembrane region" description="Helical" evidence="1">
    <location>
        <begin position="12"/>
        <end position="33"/>
    </location>
</feature>
<keyword evidence="1" id="KW-1133">Transmembrane helix</keyword>
<protein>
    <recommendedName>
        <fullName evidence="4">Type II secretion system protein J</fullName>
    </recommendedName>
</protein>
<gene>
    <name evidence="2" type="ORF">A2920_00780</name>
</gene>
<evidence type="ECO:0008006" key="4">
    <source>
        <dbReference type="Google" id="ProtNLM"/>
    </source>
</evidence>
<evidence type="ECO:0000313" key="3">
    <source>
        <dbReference type="Proteomes" id="UP000179283"/>
    </source>
</evidence>
<reference evidence="2 3" key="1">
    <citation type="journal article" date="2016" name="Nat. Commun.">
        <title>Thousands of microbial genomes shed light on interconnected biogeochemical processes in an aquifer system.</title>
        <authorList>
            <person name="Anantharaman K."/>
            <person name="Brown C.T."/>
            <person name="Hug L.A."/>
            <person name="Sharon I."/>
            <person name="Castelle C.J."/>
            <person name="Probst A.J."/>
            <person name="Thomas B.C."/>
            <person name="Singh A."/>
            <person name="Wilkins M.J."/>
            <person name="Karaoz U."/>
            <person name="Brodie E.L."/>
            <person name="Williams K.H."/>
            <person name="Hubbard S.S."/>
            <person name="Banfield J.F."/>
        </authorList>
    </citation>
    <scope>NUCLEOTIDE SEQUENCE [LARGE SCALE GENOMIC DNA]</scope>
</reference>
<dbReference type="EMBL" id="MHWD01000012">
    <property type="protein sequence ID" value="OHB04231.1"/>
    <property type="molecule type" value="Genomic_DNA"/>
</dbReference>
<dbReference type="InterPro" id="IPR012902">
    <property type="entry name" value="N_methyl_site"/>
</dbReference>
<comment type="caution">
    <text evidence="2">The sequence shown here is derived from an EMBL/GenBank/DDBJ whole genome shotgun (WGS) entry which is preliminary data.</text>
</comment>
<organism evidence="2 3">
    <name type="scientific">Candidatus Zambryskibacteria bacterium RIFCSPLOWO2_01_FULL_43_17</name>
    <dbReference type="NCBI Taxonomy" id="1802760"/>
    <lineage>
        <taxon>Bacteria</taxon>
        <taxon>Candidatus Zambryskiibacteriota</taxon>
    </lineage>
</organism>
<dbReference type="PROSITE" id="PS00409">
    <property type="entry name" value="PROKAR_NTER_METHYL"/>
    <property type="match status" value="1"/>
</dbReference>
<proteinExistence type="predicted"/>
<evidence type="ECO:0000313" key="2">
    <source>
        <dbReference type="EMBL" id="OHB04231.1"/>
    </source>
</evidence>
<dbReference type="Pfam" id="PF07963">
    <property type="entry name" value="N_methyl"/>
    <property type="match status" value="1"/>
</dbReference>
<dbReference type="AlphaFoldDB" id="A0A1G2U3Y7"/>
<keyword evidence="1" id="KW-0472">Membrane</keyword>
<sequence length="207" mass="22750">MINDELPQNHRGFTLVEVLISVGIMVAIGFAIANFQTDLFSINTGVQNNLSAQLEGRKILRTVISELREASPSSLGAFPLAQAGTSTLTIYSNIDSDSYKERIRYFTVGNELRRGVLKPSGNPLVYNSANENVEVMIRNIINGTSTPIFEYFDENYTGTTTPLSQPVNVLSVRLVRITVIVDKDANRPPGAITITSQGMLRNLKSNQ</sequence>
<evidence type="ECO:0000256" key="1">
    <source>
        <dbReference type="SAM" id="Phobius"/>
    </source>
</evidence>
<accession>A0A1G2U3Y7</accession>
<dbReference type="Proteomes" id="UP000179283">
    <property type="component" value="Unassembled WGS sequence"/>
</dbReference>
<name>A0A1G2U3Y7_9BACT</name>